<dbReference type="GO" id="GO:0042802">
    <property type="term" value="F:identical protein binding"/>
    <property type="evidence" value="ECO:0007669"/>
    <property type="project" value="Ensembl"/>
</dbReference>
<reference evidence="9" key="1">
    <citation type="submission" date="2025-08" db="UniProtKB">
        <authorList>
            <consortium name="Ensembl"/>
        </authorList>
    </citation>
    <scope>IDENTIFICATION</scope>
</reference>
<evidence type="ECO:0000256" key="5">
    <source>
        <dbReference type="ARBA" id="ARBA00023163"/>
    </source>
</evidence>
<dbReference type="AlphaFoldDB" id="A0A8C0INT0"/>
<reference evidence="9" key="2">
    <citation type="submission" date="2025-09" db="UniProtKB">
        <authorList>
            <consortium name="Ensembl"/>
        </authorList>
    </citation>
    <scope>IDENTIFICATION</scope>
</reference>
<evidence type="ECO:0000313" key="9">
    <source>
        <dbReference type="Ensembl" id="ENSCABP00000009773.1"/>
    </source>
</evidence>
<dbReference type="GeneID" id="116817042"/>
<evidence type="ECO:0000256" key="3">
    <source>
        <dbReference type="ARBA" id="ARBA00023015"/>
    </source>
</evidence>
<organism evidence="9 10">
    <name type="scientific">Chelonoidis abingdonii</name>
    <name type="common">Abingdon island giant tortoise</name>
    <name type="synonym">Testudo abingdonii</name>
    <dbReference type="NCBI Taxonomy" id="106734"/>
    <lineage>
        <taxon>Eukaryota</taxon>
        <taxon>Metazoa</taxon>
        <taxon>Chordata</taxon>
        <taxon>Craniata</taxon>
        <taxon>Vertebrata</taxon>
        <taxon>Euteleostomi</taxon>
        <taxon>Archelosauria</taxon>
        <taxon>Testudinata</taxon>
        <taxon>Testudines</taxon>
        <taxon>Cryptodira</taxon>
        <taxon>Durocryptodira</taxon>
        <taxon>Testudinoidea</taxon>
        <taxon>Testudinidae</taxon>
        <taxon>Chelonoidis</taxon>
    </lineage>
</organism>
<evidence type="ECO:0000259" key="8">
    <source>
        <dbReference type="Pfam" id="PF03299"/>
    </source>
</evidence>
<dbReference type="RefSeq" id="XP_032622673.1">
    <property type="nucleotide sequence ID" value="XM_032766782.2"/>
</dbReference>
<feature type="compositionally biased region" description="Pro residues" evidence="7">
    <location>
        <begin position="52"/>
        <end position="64"/>
    </location>
</feature>
<evidence type="ECO:0000256" key="7">
    <source>
        <dbReference type="SAM" id="MobiDB-lite"/>
    </source>
</evidence>
<dbReference type="KEGG" id="cabi:116817042"/>
<keyword evidence="6" id="KW-0539">Nucleus</keyword>
<dbReference type="PANTHER" id="PTHR10812">
    <property type="entry name" value="TRANSCRIPTION FACTOR AP-2"/>
    <property type="match status" value="1"/>
</dbReference>
<keyword evidence="3" id="KW-0805">Transcription regulation</keyword>
<dbReference type="InterPro" id="IPR004979">
    <property type="entry name" value="TF_AP2"/>
</dbReference>
<dbReference type="CTD" id="339488"/>
<dbReference type="Pfam" id="PF03299">
    <property type="entry name" value="TF_AP-2"/>
    <property type="match status" value="1"/>
</dbReference>
<dbReference type="GO" id="GO:0001228">
    <property type="term" value="F:DNA-binding transcription activator activity, RNA polymerase II-specific"/>
    <property type="evidence" value="ECO:0007669"/>
    <property type="project" value="Ensembl"/>
</dbReference>
<dbReference type="GO" id="GO:0042127">
    <property type="term" value="P:regulation of cell population proliferation"/>
    <property type="evidence" value="ECO:0007669"/>
    <property type="project" value="TreeGrafter"/>
</dbReference>
<dbReference type="GO" id="GO:0005634">
    <property type="term" value="C:nucleus"/>
    <property type="evidence" value="ECO:0007669"/>
    <property type="project" value="UniProtKB-SubCell"/>
</dbReference>
<dbReference type="InterPro" id="IPR013854">
    <property type="entry name" value="TF_AP2_C"/>
</dbReference>
<accession>A0A8C0INT0</accession>
<dbReference type="PANTHER" id="PTHR10812:SF13">
    <property type="entry name" value="TRANSCRIPTION FACTOR AP-2-EPSILON"/>
    <property type="match status" value="1"/>
</dbReference>
<dbReference type="PRINTS" id="PR01748">
    <property type="entry name" value="AP2TNSCPFCT"/>
</dbReference>
<comment type="subcellular location">
    <subcellularLocation>
        <location evidence="1">Nucleus</location>
    </subcellularLocation>
</comment>
<evidence type="ECO:0000313" key="10">
    <source>
        <dbReference type="Proteomes" id="UP000694404"/>
    </source>
</evidence>
<evidence type="ECO:0000256" key="1">
    <source>
        <dbReference type="ARBA" id="ARBA00004123"/>
    </source>
</evidence>
<comment type="similarity">
    <text evidence="2">Belongs to the AP-2 family.</text>
</comment>
<keyword evidence="10" id="KW-1185">Reference proteome</keyword>
<keyword evidence="4" id="KW-0238">DNA-binding</keyword>
<dbReference type="OMA" id="QEAGYPH"/>
<dbReference type="GO" id="GO:0000978">
    <property type="term" value="F:RNA polymerase II cis-regulatory region sequence-specific DNA binding"/>
    <property type="evidence" value="ECO:0007669"/>
    <property type="project" value="Ensembl"/>
</dbReference>
<name>A0A8C0INT0_CHEAB</name>
<evidence type="ECO:0000256" key="6">
    <source>
        <dbReference type="ARBA" id="ARBA00023242"/>
    </source>
</evidence>
<feature type="region of interest" description="Disordered" evidence="7">
    <location>
        <begin position="36"/>
        <end position="77"/>
    </location>
</feature>
<gene>
    <name evidence="9" type="primary">TFAP2E</name>
</gene>
<evidence type="ECO:0000256" key="2">
    <source>
        <dbReference type="ARBA" id="ARBA00007770"/>
    </source>
</evidence>
<protein>
    <submittedName>
        <fullName evidence="9">Transcription factor AP-2 epsilon</fullName>
    </submittedName>
</protein>
<dbReference type="Proteomes" id="UP000694404">
    <property type="component" value="Unplaced"/>
</dbReference>
<evidence type="ECO:0000256" key="4">
    <source>
        <dbReference type="ARBA" id="ARBA00023125"/>
    </source>
</evidence>
<feature type="region of interest" description="Disordered" evidence="7">
    <location>
        <begin position="1"/>
        <end position="24"/>
    </location>
</feature>
<feature type="domain" description="Transcription factor AP-2 C-terminal" evidence="8">
    <location>
        <begin position="208"/>
        <end position="401"/>
    </location>
</feature>
<sequence length="434" mass="46745">MLVHTYSAMDRPDGLNGTSTGGRLSQLSSLNQAAYSSAPPLCHTPASDFQPPYFPPPYPQPPMPYSQSQEAGYPHLGDPYSAINPIHQHQQPGWHSQRARQEEAGLLSQTHRALSLDPRREYPGVPRLLHGLADGGHGLGDGPLGLHGLGHPSLEDIQAVDEAGLNLLDQSVIKKVPIPSKANGTTISALSMNKDSLIGGVTNPNEVFCSVPGRLSLLSSTSKYKVTVGEVQRRLSPPECLNASLLGGVLRRAKSKNGGRCLRERLEKIGLNLPAGRRKAANVTLLTSLVEGEAVHLARDFGYVCETEFPAKAAAEYLCRQHSDPSELHTRKNMLLATKQICKEFADLMAQDRSPLGNSRPSLILEPGVQSCLTHFSLITHGFGGPAICAALTAFQNYLVESLKGLDKMFMNSTGNGHAAGDSKASEKEVKHRK</sequence>
<dbReference type="Ensembl" id="ENSCABT00000010714.1">
    <property type="protein sequence ID" value="ENSCABP00000009773.1"/>
    <property type="gene ID" value="ENSCABG00000007343.1"/>
</dbReference>
<keyword evidence="5" id="KW-0804">Transcription</keyword>
<proteinExistence type="inferred from homology"/>
<dbReference type="GeneTree" id="ENSGT00950000182848"/>